<dbReference type="AlphaFoldDB" id="A0A8X6KS12"/>
<evidence type="ECO:0000256" key="1">
    <source>
        <dbReference type="SAM" id="MobiDB-lite"/>
    </source>
</evidence>
<feature type="region of interest" description="Disordered" evidence="1">
    <location>
        <begin position="89"/>
        <end position="109"/>
    </location>
</feature>
<accession>A0A8X6KS12</accession>
<evidence type="ECO:0000313" key="2">
    <source>
        <dbReference type="EMBL" id="GFQ81946.1"/>
    </source>
</evidence>
<proteinExistence type="predicted"/>
<dbReference type="EMBL" id="BMAO01012520">
    <property type="protein sequence ID" value="GFQ81946.1"/>
    <property type="molecule type" value="Genomic_DNA"/>
</dbReference>
<name>A0A8X6KS12_TRICU</name>
<protein>
    <submittedName>
        <fullName evidence="2">Uncharacterized protein</fullName>
    </submittedName>
</protein>
<reference evidence="2" key="1">
    <citation type="submission" date="2020-07" db="EMBL/GenBank/DDBJ databases">
        <title>Multicomponent nature underlies the extraordinary mechanical properties of spider dragline silk.</title>
        <authorList>
            <person name="Kono N."/>
            <person name="Nakamura H."/>
            <person name="Mori M."/>
            <person name="Yoshida Y."/>
            <person name="Ohtoshi R."/>
            <person name="Malay A.D."/>
            <person name="Moran D.A.P."/>
            <person name="Tomita M."/>
            <person name="Numata K."/>
            <person name="Arakawa K."/>
        </authorList>
    </citation>
    <scope>NUCLEOTIDE SEQUENCE</scope>
</reference>
<evidence type="ECO:0000313" key="3">
    <source>
        <dbReference type="Proteomes" id="UP000887116"/>
    </source>
</evidence>
<sequence>MRETVDTDLGIMELKQKLMLSKAAEEEVRLKAQEEARLKALEEAKAVEERRNSQEERKMNERIALWKTRLEKERWLVQEQMKQAQEHKMRMKAEKQKHLQEERCKRMEE</sequence>
<keyword evidence="3" id="KW-1185">Reference proteome</keyword>
<organism evidence="2 3">
    <name type="scientific">Trichonephila clavata</name>
    <name type="common">Joro spider</name>
    <name type="synonym">Nephila clavata</name>
    <dbReference type="NCBI Taxonomy" id="2740835"/>
    <lineage>
        <taxon>Eukaryota</taxon>
        <taxon>Metazoa</taxon>
        <taxon>Ecdysozoa</taxon>
        <taxon>Arthropoda</taxon>
        <taxon>Chelicerata</taxon>
        <taxon>Arachnida</taxon>
        <taxon>Araneae</taxon>
        <taxon>Araneomorphae</taxon>
        <taxon>Entelegynae</taxon>
        <taxon>Araneoidea</taxon>
        <taxon>Nephilidae</taxon>
        <taxon>Trichonephila</taxon>
    </lineage>
</organism>
<comment type="caution">
    <text evidence="2">The sequence shown here is derived from an EMBL/GenBank/DDBJ whole genome shotgun (WGS) entry which is preliminary data.</text>
</comment>
<dbReference type="Proteomes" id="UP000887116">
    <property type="component" value="Unassembled WGS sequence"/>
</dbReference>
<gene>
    <name evidence="2" type="ORF">TNCT_643491</name>
</gene>